<proteinExistence type="inferred from homology"/>
<feature type="transmembrane region" description="Helical" evidence="8">
    <location>
        <begin position="29"/>
        <end position="51"/>
    </location>
</feature>
<evidence type="ECO:0000256" key="1">
    <source>
        <dbReference type="ARBA" id="ARBA00004141"/>
    </source>
</evidence>
<dbReference type="EMBL" id="MU005569">
    <property type="protein sequence ID" value="KAF2691970.1"/>
    <property type="molecule type" value="Genomic_DNA"/>
</dbReference>
<dbReference type="AlphaFoldDB" id="A0A6G1JP19"/>
<sequence>MHPILYLVFQLILTVFITGFTQPDSRLRPIGLVGSTLCVVQCIPLCMTYMVRVPWAALVGGYSVTHLYHYLDIVLLSRWSFLHNAPVSGLVRPSPSPKSNDEVPAENKKATGEDTFLARLLFGLKLTASFRFVGTLYEVRNTPRAVIVKRGDRTYFLWRTFATIAISYAFLDAISVMNDPAIASKYLDLDKIPLLFRLHEVTAEEILVRAFTVLAAGIGLNCVQGGLYNVFALLGVAIHVSEPKDWPPFYGSPQDAYTLTSFWNVFWHQINARKFSSISHYTVHQLFHLPRGTLVARYLRILVAFLSSGVMHLIDDFASGIRFGNSGAMRFFLTQGLGMVVEDIIIKFYHSSTITMPRLMEKSIGYLWVSLFLIWSVPAYMYPIMWRANLGLNDSTVPFSFFESSAERVKAFTCLLCAVAVGLCGSLFS</sequence>
<keyword evidence="7 8" id="KW-0472">Membrane</keyword>
<keyword evidence="6 8" id="KW-1133">Transmembrane helix</keyword>
<evidence type="ECO:0000256" key="4">
    <source>
        <dbReference type="ARBA" id="ARBA00022679"/>
    </source>
</evidence>
<organism evidence="11 12">
    <name type="scientific">Lentithecium fluviatile CBS 122367</name>
    <dbReference type="NCBI Taxonomy" id="1168545"/>
    <lineage>
        <taxon>Eukaryota</taxon>
        <taxon>Fungi</taxon>
        <taxon>Dikarya</taxon>
        <taxon>Ascomycota</taxon>
        <taxon>Pezizomycotina</taxon>
        <taxon>Dothideomycetes</taxon>
        <taxon>Pleosporomycetidae</taxon>
        <taxon>Pleosporales</taxon>
        <taxon>Massarineae</taxon>
        <taxon>Lentitheciaceae</taxon>
        <taxon>Lentithecium</taxon>
    </lineage>
</organism>
<evidence type="ECO:0000256" key="3">
    <source>
        <dbReference type="ARBA" id="ARBA00007282"/>
    </source>
</evidence>
<keyword evidence="12" id="KW-1185">Reference proteome</keyword>
<keyword evidence="9" id="KW-0732">Signal</keyword>
<feature type="transmembrane region" description="Helical" evidence="8">
    <location>
        <begin position="408"/>
        <end position="428"/>
    </location>
</feature>
<feature type="chain" id="PRO_5026100228" description="Wax synthase domain-containing protein" evidence="9">
    <location>
        <begin position="20"/>
        <end position="429"/>
    </location>
</feature>
<feature type="signal peptide" evidence="9">
    <location>
        <begin position="1"/>
        <end position="19"/>
    </location>
</feature>
<dbReference type="Proteomes" id="UP000799291">
    <property type="component" value="Unassembled WGS sequence"/>
</dbReference>
<evidence type="ECO:0000256" key="7">
    <source>
        <dbReference type="ARBA" id="ARBA00023136"/>
    </source>
</evidence>
<comment type="similarity">
    <text evidence="3">Belongs to the wax synthase family.</text>
</comment>
<comment type="subcellular location">
    <subcellularLocation>
        <location evidence="1">Membrane</location>
        <topology evidence="1">Multi-pass membrane protein</topology>
    </subcellularLocation>
</comment>
<name>A0A6G1JP19_9PLEO</name>
<keyword evidence="5 8" id="KW-0812">Transmembrane</keyword>
<comment type="pathway">
    <text evidence="2">Secondary metabolite biosynthesis.</text>
</comment>
<evidence type="ECO:0000256" key="6">
    <source>
        <dbReference type="ARBA" id="ARBA00022989"/>
    </source>
</evidence>
<feature type="domain" description="Wax synthase" evidence="10">
    <location>
        <begin position="246"/>
        <end position="333"/>
    </location>
</feature>
<dbReference type="GO" id="GO:0016020">
    <property type="term" value="C:membrane"/>
    <property type="evidence" value="ECO:0007669"/>
    <property type="project" value="UniProtKB-SubCell"/>
</dbReference>
<feature type="transmembrane region" description="Helical" evidence="8">
    <location>
        <begin position="116"/>
        <end position="137"/>
    </location>
</feature>
<evidence type="ECO:0000313" key="11">
    <source>
        <dbReference type="EMBL" id="KAF2691970.1"/>
    </source>
</evidence>
<dbReference type="Pfam" id="PF13813">
    <property type="entry name" value="MBOAT_2"/>
    <property type="match status" value="1"/>
</dbReference>
<reference evidence="11" key="1">
    <citation type="journal article" date="2020" name="Stud. Mycol.">
        <title>101 Dothideomycetes genomes: a test case for predicting lifestyles and emergence of pathogens.</title>
        <authorList>
            <person name="Haridas S."/>
            <person name="Albert R."/>
            <person name="Binder M."/>
            <person name="Bloem J."/>
            <person name="Labutti K."/>
            <person name="Salamov A."/>
            <person name="Andreopoulos B."/>
            <person name="Baker S."/>
            <person name="Barry K."/>
            <person name="Bills G."/>
            <person name="Bluhm B."/>
            <person name="Cannon C."/>
            <person name="Castanera R."/>
            <person name="Culley D."/>
            <person name="Daum C."/>
            <person name="Ezra D."/>
            <person name="Gonzalez J."/>
            <person name="Henrissat B."/>
            <person name="Kuo A."/>
            <person name="Liang C."/>
            <person name="Lipzen A."/>
            <person name="Lutzoni F."/>
            <person name="Magnuson J."/>
            <person name="Mondo S."/>
            <person name="Nolan M."/>
            <person name="Ohm R."/>
            <person name="Pangilinan J."/>
            <person name="Park H.-J."/>
            <person name="Ramirez L."/>
            <person name="Alfaro M."/>
            <person name="Sun H."/>
            <person name="Tritt A."/>
            <person name="Yoshinaga Y."/>
            <person name="Zwiers L.-H."/>
            <person name="Turgeon B."/>
            <person name="Goodwin S."/>
            <person name="Spatafora J."/>
            <person name="Crous P."/>
            <person name="Grigoriev I."/>
        </authorList>
    </citation>
    <scope>NUCLEOTIDE SEQUENCE</scope>
    <source>
        <strain evidence="11">CBS 122367</strain>
    </source>
</reference>
<dbReference type="OrthoDB" id="1077582at2759"/>
<keyword evidence="4" id="KW-0808">Transferase</keyword>
<dbReference type="InterPro" id="IPR044851">
    <property type="entry name" value="Wax_synthase"/>
</dbReference>
<evidence type="ECO:0000256" key="5">
    <source>
        <dbReference type="ARBA" id="ARBA00022692"/>
    </source>
</evidence>
<dbReference type="PANTHER" id="PTHR31595:SF57">
    <property type="entry name" value="OS04G0481900 PROTEIN"/>
    <property type="match status" value="1"/>
</dbReference>
<evidence type="ECO:0000256" key="8">
    <source>
        <dbReference type="SAM" id="Phobius"/>
    </source>
</evidence>
<feature type="transmembrane region" description="Helical" evidence="8">
    <location>
        <begin position="366"/>
        <end position="388"/>
    </location>
</feature>
<evidence type="ECO:0000256" key="2">
    <source>
        <dbReference type="ARBA" id="ARBA00005179"/>
    </source>
</evidence>
<accession>A0A6G1JP19</accession>
<dbReference type="GO" id="GO:0008374">
    <property type="term" value="F:O-acyltransferase activity"/>
    <property type="evidence" value="ECO:0007669"/>
    <property type="project" value="InterPro"/>
</dbReference>
<dbReference type="GO" id="GO:0006629">
    <property type="term" value="P:lipid metabolic process"/>
    <property type="evidence" value="ECO:0007669"/>
    <property type="project" value="InterPro"/>
</dbReference>
<evidence type="ECO:0000259" key="10">
    <source>
        <dbReference type="Pfam" id="PF13813"/>
    </source>
</evidence>
<dbReference type="PANTHER" id="PTHR31595">
    <property type="entry name" value="LONG-CHAIN-ALCOHOL O-FATTY-ACYLTRANSFERASE 3-RELATED"/>
    <property type="match status" value="1"/>
</dbReference>
<feature type="transmembrane region" description="Helical" evidence="8">
    <location>
        <begin position="157"/>
        <end position="177"/>
    </location>
</feature>
<dbReference type="InterPro" id="IPR032805">
    <property type="entry name" value="Wax_synthase_dom"/>
</dbReference>
<evidence type="ECO:0000256" key="9">
    <source>
        <dbReference type="SAM" id="SignalP"/>
    </source>
</evidence>
<evidence type="ECO:0000313" key="12">
    <source>
        <dbReference type="Proteomes" id="UP000799291"/>
    </source>
</evidence>
<gene>
    <name evidence="11" type="ORF">K458DRAFT_482614</name>
</gene>
<protein>
    <recommendedName>
        <fullName evidence="10">Wax synthase domain-containing protein</fullName>
    </recommendedName>
</protein>